<dbReference type="InterPro" id="IPR036709">
    <property type="entry name" value="Autotransporte_beta_dom_sf"/>
</dbReference>
<dbReference type="Gene3D" id="2.40.128.130">
    <property type="entry name" value="Autotransporter beta-domain"/>
    <property type="match status" value="1"/>
</dbReference>
<dbReference type="InterPro" id="IPR050909">
    <property type="entry name" value="Bact_Autotransporter_VF"/>
</dbReference>
<keyword evidence="2" id="KW-0964">Secreted</keyword>
<protein>
    <submittedName>
        <fullName evidence="6">Autotransporter outer membrane beta-barrel domain-containing protein</fullName>
    </submittedName>
</protein>
<dbReference type="InterPro" id="IPR011050">
    <property type="entry name" value="Pectin_lyase_fold/virulence"/>
</dbReference>
<evidence type="ECO:0000256" key="2">
    <source>
        <dbReference type="ARBA" id="ARBA00022525"/>
    </source>
</evidence>
<name>A0A9X3UQL9_PASMD</name>
<feature type="domain" description="Autotransporter" evidence="5">
    <location>
        <begin position="565"/>
        <end position="843"/>
    </location>
</feature>
<dbReference type="InterPro" id="IPR006315">
    <property type="entry name" value="OM_autotransptr_brl_dom"/>
</dbReference>
<dbReference type="Proteomes" id="UP001145481">
    <property type="component" value="Unassembled WGS sequence"/>
</dbReference>
<comment type="subcellular location">
    <subcellularLocation>
        <location evidence="1">Secreted</location>
    </subcellularLocation>
</comment>
<evidence type="ECO:0000256" key="1">
    <source>
        <dbReference type="ARBA" id="ARBA00004613"/>
    </source>
</evidence>
<accession>A0A9X3UQL9</accession>
<feature type="signal peptide" evidence="4">
    <location>
        <begin position="1"/>
        <end position="24"/>
    </location>
</feature>
<dbReference type="RefSeq" id="WP_195189042.1">
    <property type="nucleotide sequence ID" value="NZ_JADMLJ010000020.1"/>
</dbReference>
<evidence type="ECO:0000313" key="7">
    <source>
        <dbReference type="Proteomes" id="UP001145481"/>
    </source>
</evidence>
<evidence type="ECO:0000259" key="5">
    <source>
        <dbReference type="PROSITE" id="PS51208"/>
    </source>
</evidence>
<dbReference type="PANTHER" id="PTHR12338">
    <property type="entry name" value="AUTOTRANSPORTER"/>
    <property type="match status" value="1"/>
</dbReference>
<evidence type="ECO:0000313" key="6">
    <source>
        <dbReference type="EMBL" id="MDA5623442.1"/>
    </source>
</evidence>
<proteinExistence type="predicted"/>
<dbReference type="GO" id="GO:0019867">
    <property type="term" value="C:outer membrane"/>
    <property type="evidence" value="ECO:0007669"/>
    <property type="project" value="InterPro"/>
</dbReference>
<feature type="chain" id="PRO_5040987145" evidence="4">
    <location>
        <begin position="25"/>
        <end position="843"/>
    </location>
</feature>
<dbReference type="GO" id="GO:0005576">
    <property type="term" value="C:extracellular region"/>
    <property type="evidence" value="ECO:0007669"/>
    <property type="project" value="UniProtKB-SubCell"/>
</dbReference>
<reference evidence="6" key="1">
    <citation type="submission" date="2022-07" db="EMBL/GenBank/DDBJ databases">
        <title>Genome-based characterization of novel serogroup A variants of Pasteurella multocida.</title>
        <authorList>
            <person name="Prajapati A."/>
            <person name="Yogisharadhya R."/>
            <person name="Mohanty N."/>
            <person name="Chanda M."/>
            <person name="Mendem S.K."/>
            <person name="Siddaramappa S."/>
            <person name="Shivachandra S.B."/>
        </authorList>
    </citation>
    <scope>NUCLEOTIDE SEQUENCE</scope>
    <source>
        <strain evidence="6">NIVEDIPm19</strain>
    </source>
</reference>
<keyword evidence="3 4" id="KW-0732">Signal</keyword>
<dbReference type="SUPFAM" id="SSF103515">
    <property type="entry name" value="Autotransporter"/>
    <property type="match status" value="1"/>
</dbReference>
<organism evidence="6 7">
    <name type="scientific">Pasteurella multocida</name>
    <dbReference type="NCBI Taxonomy" id="747"/>
    <lineage>
        <taxon>Bacteria</taxon>
        <taxon>Pseudomonadati</taxon>
        <taxon>Pseudomonadota</taxon>
        <taxon>Gammaproteobacteria</taxon>
        <taxon>Pasteurellales</taxon>
        <taxon>Pasteurellaceae</taxon>
        <taxon>Pasteurella</taxon>
    </lineage>
</organism>
<dbReference type="PROSITE" id="PS51208">
    <property type="entry name" value="AUTOTRANSPORTER"/>
    <property type="match status" value="1"/>
</dbReference>
<dbReference type="NCBIfam" id="TIGR01414">
    <property type="entry name" value="autotrans_barl"/>
    <property type="match status" value="1"/>
</dbReference>
<gene>
    <name evidence="6" type="ORF">NM948_07775</name>
</gene>
<dbReference type="SMART" id="SM00869">
    <property type="entry name" value="Autotransporter"/>
    <property type="match status" value="1"/>
</dbReference>
<dbReference type="SUPFAM" id="SSF51126">
    <property type="entry name" value="Pectin lyase-like"/>
    <property type="match status" value="1"/>
</dbReference>
<comment type="caution">
    <text evidence="6">The sequence shown here is derived from an EMBL/GenBank/DDBJ whole genome shotgun (WGS) entry which is preliminary data.</text>
</comment>
<dbReference type="Pfam" id="PF18883">
    <property type="entry name" value="AC_1"/>
    <property type="match status" value="1"/>
</dbReference>
<dbReference type="InterPro" id="IPR005546">
    <property type="entry name" value="Autotransporte_beta"/>
</dbReference>
<dbReference type="InterPro" id="IPR012332">
    <property type="entry name" value="Autotransporter_pectin_lyase_C"/>
</dbReference>
<dbReference type="AlphaFoldDB" id="A0A9X3UQL9"/>
<dbReference type="EMBL" id="JANJHC010000015">
    <property type="protein sequence ID" value="MDA5623442.1"/>
    <property type="molecule type" value="Genomic_DNA"/>
</dbReference>
<dbReference type="Pfam" id="PF03797">
    <property type="entry name" value="Autotransporter"/>
    <property type="match status" value="1"/>
</dbReference>
<dbReference type="CDD" id="cd01344">
    <property type="entry name" value="PL2_Passenger_AT"/>
    <property type="match status" value="1"/>
</dbReference>
<dbReference type="PANTHER" id="PTHR12338:SF5">
    <property type="entry name" value="ANTIGEN 43-RELATED"/>
    <property type="match status" value="1"/>
</dbReference>
<evidence type="ECO:0000256" key="3">
    <source>
        <dbReference type="ARBA" id="ARBA00022729"/>
    </source>
</evidence>
<dbReference type="Gene3D" id="2.160.20.20">
    <property type="match status" value="1"/>
</dbReference>
<evidence type="ECO:0000256" key="4">
    <source>
        <dbReference type="SAM" id="SignalP"/>
    </source>
</evidence>
<dbReference type="InterPro" id="IPR043990">
    <property type="entry name" value="AC_1"/>
</dbReference>
<sequence length="843" mass="94931">MTNLKKSSLPLILTSLCLSSNVWSSVNTTSCGKGCTVTKEIDTATDTHIITIDGDKTRSYSYSLSLEDNKRYRLTNHLHLENAAYRVYVSERRNARSAEIINYGKLISATSAVDAQWGNITEKLHVTNYGEIRTNGLGHNECAICSRYFKRGSNNFMSLTPSEVVYEVHNLGKEAQILANGGPSIWLDNGKLTKINNEGTILSKSKAIPSVTIRNTPHADLQNSGNIKSLGNSAITIRAAEKINFMNSGHLESSDPNSAVVFLHGISASFVNAGKISFSQDDPSKPNYAIRSISWELELILKTGSKIEGVVLTRYNAENNRLILTETGEEQGLFYGKQKFQNFYTLTMRGEKWTLLGPFTFKETIHAESGQLVLKQGSLKAANIILDEKSELMFASDYALDGKFTHHGKFTFVHHEPTPVFKNVTINEDYQGHNGTLHLSADFNGTTNPTDTLFIRGNATGKTRVAIHHIGSDAENAVNGVKIIETNTSTDNAFVIDNYLSKGAFVYQLEKRHETNQDNWYLTSYIGGTPSYRAEMASYANNLYAAHQLFQLRLEDRLSRHHFLNQSADKIVWIRAVEGTNHNRMRDNQNTTKAQRYVTQLGATFINQTHYHAGVMFGYAKQNSKTHSSRVGTSRGKVQGYALGVYGTWYQNPNDDTGLYLDSWLQYQWFKNQVINPASSSDNYRTQGLSASLEVGYQRPIVRYAVADLKHSLNIQPQAQLIWHTLNDKQYKDQQNTLIVLMGHNNTQARLGVKVSLDSHFTHSQLNLKPYVEFNWLHNAKDYGVRINHVENRIEGTKQLLEYKAGIESQWGSHLRVWFNTTHQRGKQQFKDNQLNLGVNILF</sequence>